<evidence type="ECO:0000256" key="3">
    <source>
        <dbReference type="ARBA" id="ARBA00022679"/>
    </source>
</evidence>
<sequence>MTTPAIVALDCSTSACKAVVFDLAGETVCESRCHLTTSSPRPGWYEQNATDWWEAAADALTSVAKLLPRNVQLVALGITHQRETFVCVDRRWRPIRPAILWLDDRAEEQVARLGGTDLHAATGKPPSTVPSFYKLAWLAEHEPETLRGTHQVLDVHAALAHYLTGAAVTPWASADSTGLLDLSTRTWSLPLLAACGLTLEQMPRLCAPGDTVGGLRPDVARRTGLPVGLPIVAGAGDGQCAGLGVGALEPGTAYLNLGTSFSLGAFVPGHPILPGLRTVVTGVPDTSAVETLLPCGGMTLTWLWSNVLASDDPAVSSAAVEVPAGANGLLFLPYLEGRETPGHEPDVRAAFLGMSVRHGQPEMVRAVIEGLAYDQRDCLEHLNRQLGRDIERIVVTGGHAHSALVSQIFANVLGVPVAVAPERESTALGAAIIAAAGRSGSVREAARTMTRPAVALPVDIDAAKYYDAAHQLRTKVLAHFAAGTAALTAMRRMS</sequence>
<dbReference type="InterPro" id="IPR043129">
    <property type="entry name" value="ATPase_NBD"/>
</dbReference>
<dbReference type="InterPro" id="IPR018483">
    <property type="entry name" value="Carb_kinase_FGGY_CS"/>
</dbReference>
<feature type="domain" description="Carbohydrate kinase FGGY N-terminal" evidence="6">
    <location>
        <begin position="6"/>
        <end position="244"/>
    </location>
</feature>
<comment type="caution">
    <text evidence="8">The sequence shown here is derived from an EMBL/GenBank/DDBJ whole genome shotgun (WGS) entry which is preliminary data.</text>
</comment>
<evidence type="ECO:0000256" key="5">
    <source>
        <dbReference type="RuleBase" id="RU003733"/>
    </source>
</evidence>
<dbReference type="GO" id="GO:0016301">
    <property type="term" value="F:kinase activity"/>
    <property type="evidence" value="ECO:0007669"/>
    <property type="project" value="UniProtKB-KW"/>
</dbReference>
<keyword evidence="9" id="KW-1185">Reference proteome</keyword>
<dbReference type="InterPro" id="IPR018484">
    <property type="entry name" value="FGGY_N"/>
</dbReference>
<dbReference type="EMBL" id="JBHSIU010000125">
    <property type="protein sequence ID" value="MFC5007460.1"/>
    <property type="molecule type" value="Genomic_DNA"/>
</dbReference>
<dbReference type="Proteomes" id="UP001595912">
    <property type="component" value="Unassembled WGS sequence"/>
</dbReference>
<dbReference type="CDD" id="cd07779">
    <property type="entry name" value="ASKHA_NBD_FGGY_YgcE-like"/>
    <property type="match status" value="1"/>
</dbReference>
<dbReference type="PROSITE" id="PS00445">
    <property type="entry name" value="FGGY_KINASES_2"/>
    <property type="match status" value="1"/>
</dbReference>
<dbReference type="Pfam" id="PF02782">
    <property type="entry name" value="FGGY_C"/>
    <property type="match status" value="1"/>
</dbReference>
<proteinExistence type="inferred from homology"/>
<evidence type="ECO:0000313" key="8">
    <source>
        <dbReference type="EMBL" id="MFC5007460.1"/>
    </source>
</evidence>
<dbReference type="SUPFAM" id="SSF53067">
    <property type="entry name" value="Actin-like ATPase domain"/>
    <property type="match status" value="2"/>
</dbReference>
<gene>
    <name evidence="8" type="ORF">ACFPIJ_57825</name>
</gene>
<dbReference type="InterPro" id="IPR018485">
    <property type="entry name" value="FGGY_C"/>
</dbReference>
<evidence type="ECO:0000256" key="4">
    <source>
        <dbReference type="ARBA" id="ARBA00022777"/>
    </source>
</evidence>
<protein>
    <submittedName>
        <fullName evidence="8">FGGY-family carbohydrate kinase</fullName>
    </submittedName>
</protein>
<dbReference type="Pfam" id="PF00370">
    <property type="entry name" value="FGGY_N"/>
    <property type="match status" value="1"/>
</dbReference>
<dbReference type="PANTHER" id="PTHR43095:SF5">
    <property type="entry name" value="XYLULOSE KINASE"/>
    <property type="match status" value="1"/>
</dbReference>
<dbReference type="PANTHER" id="PTHR43095">
    <property type="entry name" value="SUGAR KINASE"/>
    <property type="match status" value="1"/>
</dbReference>
<dbReference type="Gene3D" id="3.30.420.40">
    <property type="match status" value="2"/>
</dbReference>
<keyword evidence="4 5" id="KW-0418">Kinase</keyword>
<evidence type="ECO:0000259" key="7">
    <source>
        <dbReference type="Pfam" id="PF02782"/>
    </source>
</evidence>
<dbReference type="InterPro" id="IPR050406">
    <property type="entry name" value="FGGY_Carb_Kinase"/>
</dbReference>
<keyword evidence="2" id="KW-0119">Carbohydrate metabolism</keyword>
<evidence type="ECO:0000256" key="1">
    <source>
        <dbReference type="ARBA" id="ARBA00009156"/>
    </source>
</evidence>
<evidence type="ECO:0000256" key="2">
    <source>
        <dbReference type="ARBA" id="ARBA00022629"/>
    </source>
</evidence>
<comment type="similarity">
    <text evidence="1 5">Belongs to the FGGY kinase family.</text>
</comment>
<keyword evidence="3 5" id="KW-0808">Transferase</keyword>
<keyword evidence="2" id="KW-0859">Xylose metabolism</keyword>
<dbReference type="RefSeq" id="WP_380128103.1">
    <property type="nucleotide sequence ID" value="NZ_JBHSIU010000125.1"/>
</dbReference>
<dbReference type="PIRSF" id="PIRSF000538">
    <property type="entry name" value="GlpK"/>
    <property type="match status" value="1"/>
</dbReference>
<dbReference type="InterPro" id="IPR000577">
    <property type="entry name" value="Carb_kinase_FGGY"/>
</dbReference>
<reference evidence="9" key="1">
    <citation type="journal article" date="2019" name="Int. J. Syst. Evol. Microbiol.">
        <title>The Global Catalogue of Microorganisms (GCM) 10K type strain sequencing project: providing services to taxonomists for standard genome sequencing and annotation.</title>
        <authorList>
            <consortium name="The Broad Institute Genomics Platform"/>
            <consortium name="The Broad Institute Genome Sequencing Center for Infectious Disease"/>
            <person name="Wu L."/>
            <person name="Ma J."/>
        </authorList>
    </citation>
    <scope>NUCLEOTIDE SEQUENCE [LARGE SCALE GENOMIC DNA]</scope>
    <source>
        <strain evidence="9">CGMCC 4.7152</strain>
    </source>
</reference>
<accession>A0ABV9WHB4</accession>
<organism evidence="8 9">
    <name type="scientific">Dactylosporangium cerinum</name>
    <dbReference type="NCBI Taxonomy" id="1434730"/>
    <lineage>
        <taxon>Bacteria</taxon>
        <taxon>Bacillati</taxon>
        <taxon>Actinomycetota</taxon>
        <taxon>Actinomycetes</taxon>
        <taxon>Micromonosporales</taxon>
        <taxon>Micromonosporaceae</taxon>
        <taxon>Dactylosporangium</taxon>
    </lineage>
</organism>
<evidence type="ECO:0000259" key="6">
    <source>
        <dbReference type="Pfam" id="PF00370"/>
    </source>
</evidence>
<name>A0ABV9WHB4_9ACTN</name>
<feature type="domain" description="Carbohydrate kinase FGGY C-terminal" evidence="7">
    <location>
        <begin position="254"/>
        <end position="436"/>
    </location>
</feature>
<evidence type="ECO:0000313" key="9">
    <source>
        <dbReference type="Proteomes" id="UP001595912"/>
    </source>
</evidence>